<dbReference type="InterPro" id="IPR036584">
    <property type="entry name" value="FliS_sf"/>
</dbReference>
<reference evidence="7" key="1">
    <citation type="submission" date="2023-03" db="EMBL/GenBank/DDBJ databases">
        <title>Andean soil-derived lignocellulolytic bacterial consortium as a source of novel taxa and putative plastic-active enzymes.</title>
        <authorList>
            <person name="Diaz-Garcia L."/>
            <person name="Chuvochina M."/>
            <person name="Feuerriegel G."/>
            <person name="Bunk B."/>
            <person name="Sproer C."/>
            <person name="Streit W.R."/>
            <person name="Rodriguez L.M."/>
            <person name="Overmann J."/>
            <person name="Jimenez D.J."/>
        </authorList>
    </citation>
    <scope>NUCLEOTIDE SEQUENCE</scope>
    <source>
        <strain evidence="7">MAG 2441</strain>
    </source>
</reference>
<comment type="subcellular location">
    <subcellularLocation>
        <location evidence="1 6">Cytoplasm</location>
        <location evidence="1 6">Cytosol</location>
    </subcellularLocation>
</comment>
<keyword evidence="7" id="KW-0966">Cell projection</keyword>
<dbReference type="NCBIfam" id="TIGR00208">
    <property type="entry name" value="fliS"/>
    <property type="match status" value="1"/>
</dbReference>
<keyword evidence="5" id="KW-0143">Chaperone</keyword>
<dbReference type="Gene3D" id="1.20.120.340">
    <property type="entry name" value="Flagellar protein FliS"/>
    <property type="match status" value="1"/>
</dbReference>
<proteinExistence type="inferred from homology"/>
<keyword evidence="7" id="KW-0282">Flagellum</keyword>
<sequence>MLANPQQKYQLSSIQTASPAKLLLMLYDGAIRFVKQAIVGIETKDWQMTNENLIKAQRIVNEFIASLNHDYEISKQLLEIYDYMVRSLIEANMKKNKEKAEEVLNHLTELREAWYEASKKIASTSGDHG</sequence>
<dbReference type="GO" id="GO:0071973">
    <property type="term" value="P:bacterial-type flagellum-dependent cell motility"/>
    <property type="evidence" value="ECO:0007669"/>
    <property type="project" value="TreeGrafter"/>
</dbReference>
<keyword evidence="3 6" id="KW-0963">Cytoplasm</keyword>
<dbReference type="AlphaFoldDB" id="A0AA95EUW5"/>
<keyword evidence="4 6" id="KW-1005">Bacterial flagellum biogenesis</keyword>
<evidence type="ECO:0000256" key="6">
    <source>
        <dbReference type="PIRNR" id="PIRNR039090"/>
    </source>
</evidence>
<keyword evidence="8" id="KW-1185">Reference proteome</keyword>
<evidence type="ECO:0000256" key="1">
    <source>
        <dbReference type="ARBA" id="ARBA00004514"/>
    </source>
</evidence>
<comment type="similarity">
    <text evidence="2 6">Belongs to the FliS family.</text>
</comment>
<evidence type="ECO:0000256" key="5">
    <source>
        <dbReference type="ARBA" id="ARBA00023186"/>
    </source>
</evidence>
<keyword evidence="7" id="KW-0969">Cilium</keyword>
<dbReference type="Proteomes" id="UP001178662">
    <property type="component" value="Chromosome"/>
</dbReference>
<evidence type="ECO:0000256" key="4">
    <source>
        <dbReference type="ARBA" id="ARBA00022795"/>
    </source>
</evidence>
<name>A0AA95EUW5_9BACL</name>
<gene>
    <name evidence="7" type="primary">fliS</name>
    <name evidence="7" type="ORF">P0Y55_15210</name>
</gene>
<dbReference type="SUPFAM" id="SSF101116">
    <property type="entry name" value="Flagellar export chaperone FliS"/>
    <property type="match status" value="1"/>
</dbReference>
<evidence type="ECO:0000313" key="8">
    <source>
        <dbReference type="Proteomes" id="UP001178662"/>
    </source>
</evidence>
<dbReference type="EMBL" id="CP119317">
    <property type="protein sequence ID" value="WEK53895.1"/>
    <property type="molecule type" value="Genomic_DNA"/>
</dbReference>
<organism evidence="7 8">
    <name type="scientific">Candidatus Cohnella colombiensis</name>
    <dbReference type="NCBI Taxonomy" id="3121368"/>
    <lineage>
        <taxon>Bacteria</taxon>
        <taxon>Bacillati</taxon>
        <taxon>Bacillota</taxon>
        <taxon>Bacilli</taxon>
        <taxon>Bacillales</taxon>
        <taxon>Paenibacillaceae</taxon>
        <taxon>Cohnella</taxon>
    </lineage>
</organism>
<evidence type="ECO:0000313" key="7">
    <source>
        <dbReference type="EMBL" id="WEK53895.1"/>
    </source>
</evidence>
<dbReference type="CDD" id="cd16098">
    <property type="entry name" value="FliS"/>
    <property type="match status" value="1"/>
</dbReference>
<dbReference type="InterPro" id="IPR003713">
    <property type="entry name" value="FliS"/>
</dbReference>
<protein>
    <recommendedName>
        <fullName evidence="6">Flagellar secretion chaperone FliS</fullName>
    </recommendedName>
</protein>
<dbReference type="GO" id="GO:0005829">
    <property type="term" value="C:cytosol"/>
    <property type="evidence" value="ECO:0007669"/>
    <property type="project" value="UniProtKB-SubCell"/>
</dbReference>
<dbReference type="Pfam" id="PF02561">
    <property type="entry name" value="FliS"/>
    <property type="match status" value="1"/>
</dbReference>
<dbReference type="GO" id="GO:0044780">
    <property type="term" value="P:bacterial-type flagellum assembly"/>
    <property type="evidence" value="ECO:0007669"/>
    <property type="project" value="InterPro"/>
</dbReference>
<evidence type="ECO:0000256" key="3">
    <source>
        <dbReference type="ARBA" id="ARBA00022490"/>
    </source>
</evidence>
<dbReference type="PANTHER" id="PTHR34773">
    <property type="entry name" value="FLAGELLAR SECRETION CHAPERONE FLIS"/>
    <property type="match status" value="1"/>
</dbReference>
<dbReference type="PANTHER" id="PTHR34773:SF1">
    <property type="entry name" value="FLAGELLAR SECRETION CHAPERONE FLIS"/>
    <property type="match status" value="1"/>
</dbReference>
<evidence type="ECO:0000256" key="2">
    <source>
        <dbReference type="ARBA" id="ARBA00008787"/>
    </source>
</evidence>
<accession>A0AA95EUW5</accession>
<dbReference type="PIRSF" id="PIRSF039090">
    <property type="entry name" value="Flis"/>
    <property type="match status" value="1"/>
</dbReference>